<keyword evidence="4 8" id="KW-0812">Transmembrane</keyword>
<dbReference type="PANTHER" id="PTHR30386:SF28">
    <property type="entry name" value="EXPORTED PROTEIN"/>
    <property type="match status" value="1"/>
</dbReference>
<keyword evidence="6 8" id="KW-0472">Membrane</keyword>
<dbReference type="PROSITE" id="PS00543">
    <property type="entry name" value="HLYD_FAMILY"/>
    <property type="match status" value="1"/>
</dbReference>
<organism evidence="10 11">
    <name type="scientific">Rouxiella chamberiensis</name>
    <dbReference type="NCBI Taxonomy" id="1513468"/>
    <lineage>
        <taxon>Bacteria</taxon>
        <taxon>Pseudomonadati</taxon>
        <taxon>Pseudomonadota</taxon>
        <taxon>Gammaproteobacteria</taxon>
        <taxon>Enterobacterales</taxon>
        <taxon>Yersiniaceae</taxon>
        <taxon>Rouxiella</taxon>
    </lineage>
</organism>
<feature type="domain" description="Multidrug resistance protein MdtA-like barrel-sandwich hybrid" evidence="9">
    <location>
        <begin position="76"/>
        <end position="291"/>
    </location>
</feature>
<keyword evidence="3" id="KW-0813">Transport</keyword>
<evidence type="ECO:0000256" key="5">
    <source>
        <dbReference type="ARBA" id="ARBA00022989"/>
    </source>
</evidence>
<comment type="subcellular location">
    <subcellularLocation>
        <location evidence="1">Membrane</location>
        <topology evidence="1">Single-pass membrane protein</topology>
    </subcellularLocation>
</comment>
<accession>A0ABY7HT53</accession>
<dbReference type="PRINTS" id="PR01490">
    <property type="entry name" value="RTXTOXIND"/>
</dbReference>
<keyword evidence="7" id="KW-0175">Coiled coil</keyword>
<gene>
    <name evidence="10" type="ORF">O1V66_06285</name>
</gene>
<evidence type="ECO:0000256" key="8">
    <source>
        <dbReference type="SAM" id="Phobius"/>
    </source>
</evidence>
<evidence type="ECO:0000256" key="7">
    <source>
        <dbReference type="SAM" id="Coils"/>
    </source>
</evidence>
<protein>
    <submittedName>
        <fullName evidence="10">HlyD family secretion protein</fullName>
    </submittedName>
</protein>
<dbReference type="Pfam" id="PF25917">
    <property type="entry name" value="BSH_RND"/>
    <property type="match status" value="1"/>
</dbReference>
<dbReference type="PANTHER" id="PTHR30386">
    <property type="entry name" value="MEMBRANE FUSION SUBUNIT OF EMRAB-TOLC MULTIDRUG EFFLUX PUMP"/>
    <property type="match status" value="1"/>
</dbReference>
<evidence type="ECO:0000313" key="10">
    <source>
        <dbReference type="EMBL" id="WAT02244.1"/>
    </source>
</evidence>
<dbReference type="Proteomes" id="UP001164712">
    <property type="component" value="Chromosome"/>
</dbReference>
<name>A0ABY7HT53_9GAMM</name>
<dbReference type="EMBL" id="CP114058">
    <property type="protein sequence ID" value="WAT02244.1"/>
    <property type="molecule type" value="Genomic_DNA"/>
</dbReference>
<evidence type="ECO:0000256" key="6">
    <source>
        <dbReference type="ARBA" id="ARBA00023136"/>
    </source>
</evidence>
<keyword evidence="5 8" id="KW-1133">Transmembrane helix</keyword>
<evidence type="ECO:0000256" key="3">
    <source>
        <dbReference type="ARBA" id="ARBA00022448"/>
    </source>
</evidence>
<feature type="coiled-coil region" evidence="7">
    <location>
        <begin position="115"/>
        <end position="160"/>
    </location>
</feature>
<dbReference type="InterPro" id="IPR058625">
    <property type="entry name" value="MdtA-like_BSH"/>
</dbReference>
<comment type="similarity">
    <text evidence="2">Belongs to the membrane fusion protein (MFP) (TC 8.A.1) family.</text>
</comment>
<reference evidence="10" key="1">
    <citation type="submission" date="2022-12" db="EMBL/GenBank/DDBJ databases">
        <title>Complete genome sequence of an Australian strain of Rouxiella badensis DAR84756 and resolution of the R. badensis DSM100043 and R. chamberiensis DSM28324 genomes.</title>
        <authorList>
            <person name="Paul S."/>
            <person name="Anderson P.J."/>
            <person name="Maynard G."/>
            <person name="Dyall-Smith M."/>
            <person name="Kudinha T."/>
        </authorList>
    </citation>
    <scope>NUCLEOTIDE SEQUENCE</scope>
    <source>
        <strain evidence="10">DSM 28324</strain>
    </source>
</reference>
<keyword evidence="11" id="KW-1185">Reference proteome</keyword>
<evidence type="ECO:0000259" key="9">
    <source>
        <dbReference type="Pfam" id="PF25917"/>
    </source>
</evidence>
<dbReference type="InterPro" id="IPR006144">
    <property type="entry name" value="Secretion_HlyD_CS"/>
</dbReference>
<evidence type="ECO:0000256" key="4">
    <source>
        <dbReference type="ARBA" id="ARBA00022692"/>
    </source>
</evidence>
<sequence length="488" mass="53845">MSALFRQEATTQQQTQWLGKALLLKGWPLWVTVTLTGTFIVLLLLFLTFANYTRRINVNAEVITQPYTINLFSPQQGVISRLLVQNGQQVEAGMPLYQIDVSQVSQSGNVSTSTLDAINKQRRQLDDIIAQQRNNKTATLANLQQQLDQYTRAQVGLNNMVASAKEGLASMGKSLDSYSDSLKKGLITTDQLNNQRYLYYQQQSAYQSLTAQVIQQSLQISNLQSEKVTKAADFDNEISQSLYQQQGLDRELAQANAKNLIMITAPTAGNISSLSVTPGQMVNAGDSLVQLVPQSEHDFYLVAWLPDASRPYVHLGEKINVSYAAFPFQKYGQFPGKIISVASAPSTAKEMAGYVSAPHVNAATADGSYFKAIVSLDRGSLLWHGQPLALSSGMQAESTLFLEQRPLYQWMLSPYYSLKKALPDRLTAGQVYEQATARCTGRETALRLSPQGAADYSDRGRRMRAGLRSDDLRLSWAANRPAQPAPAV</sequence>
<dbReference type="RefSeq" id="WP_269128217.1">
    <property type="nucleotide sequence ID" value="NZ_CP114058.1"/>
</dbReference>
<proteinExistence type="inferred from homology"/>
<evidence type="ECO:0000256" key="2">
    <source>
        <dbReference type="ARBA" id="ARBA00009477"/>
    </source>
</evidence>
<dbReference type="Gene3D" id="2.40.50.100">
    <property type="match status" value="1"/>
</dbReference>
<evidence type="ECO:0000313" key="11">
    <source>
        <dbReference type="Proteomes" id="UP001164712"/>
    </source>
</evidence>
<evidence type="ECO:0000256" key="1">
    <source>
        <dbReference type="ARBA" id="ARBA00004167"/>
    </source>
</evidence>
<feature type="transmembrane region" description="Helical" evidence="8">
    <location>
        <begin position="27"/>
        <end position="47"/>
    </location>
</feature>
<dbReference type="InterPro" id="IPR050739">
    <property type="entry name" value="MFP"/>
</dbReference>